<dbReference type="EMBL" id="CP025704">
    <property type="protein sequence ID" value="AUN99104.1"/>
    <property type="molecule type" value="Genomic_DNA"/>
</dbReference>
<dbReference type="AlphaFoldDB" id="A0A2K9NWH1"/>
<protein>
    <submittedName>
        <fullName evidence="1">Uncharacterized protein</fullName>
    </submittedName>
</protein>
<reference evidence="1 2" key="1">
    <citation type="submission" date="2018-01" db="EMBL/GenBank/DDBJ databases">
        <title>Complete genome sequence of Bacteriovorax stolpii DSM12778.</title>
        <authorList>
            <person name="Tang B."/>
            <person name="Chang J."/>
        </authorList>
    </citation>
    <scope>NUCLEOTIDE SEQUENCE [LARGE SCALE GENOMIC DNA]</scope>
    <source>
        <strain evidence="1 2">DSM 12778</strain>
    </source>
</reference>
<dbReference type="KEGG" id="bsto:C0V70_13540"/>
<accession>A0A2K9NWH1</accession>
<evidence type="ECO:0000313" key="1">
    <source>
        <dbReference type="EMBL" id="AUN99104.1"/>
    </source>
</evidence>
<sequence>MRKRLISSIFTALLLILSSNAYAAFGANGASSSPVFFSAGTGLSMGTLAASNLNLDSRSMVVYGLNSDLGMRFGSLKAGLGVEYNFWMQLKDPADLGGTNAQGKEFSLAPVVGYDFGIFSLNLRYYLSSKYTFDKADSSGNKLAFLSPKTSFAVDVKIPFKSGTPYIGLHYKKMEYGKVDVGGTESDLASGNEMTTSSYGASVGFAF</sequence>
<name>A0A2K9NWH1_BACTC</name>
<dbReference type="RefSeq" id="WP_102244395.1">
    <property type="nucleotide sequence ID" value="NZ_CP025704.1"/>
</dbReference>
<keyword evidence="2" id="KW-1185">Reference proteome</keyword>
<organism evidence="1 2">
    <name type="scientific">Bacteriovorax stolpii</name>
    <name type="common">Bdellovibrio stolpii</name>
    <dbReference type="NCBI Taxonomy" id="960"/>
    <lineage>
        <taxon>Bacteria</taxon>
        <taxon>Pseudomonadati</taxon>
        <taxon>Bdellovibrionota</taxon>
        <taxon>Bacteriovoracia</taxon>
        <taxon>Bacteriovoracales</taxon>
        <taxon>Bacteriovoracaceae</taxon>
        <taxon>Bacteriovorax</taxon>
    </lineage>
</organism>
<evidence type="ECO:0000313" key="2">
    <source>
        <dbReference type="Proteomes" id="UP000235584"/>
    </source>
</evidence>
<gene>
    <name evidence="1" type="ORF">C0V70_13540</name>
</gene>
<dbReference type="Proteomes" id="UP000235584">
    <property type="component" value="Chromosome"/>
</dbReference>
<proteinExistence type="predicted"/>